<protein>
    <submittedName>
        <fullName evidence="1">Uncharacterized protein</fullName>
    </submittedName>
</protein>
<reference evidence="1 2" key="1">
    <citation type="journal article" date="2017" name="Sci. Rep.">
        <title>Revealing the Saline Adaptation Strategies of the Halophilic Bacterium Halomonas beimenensis through High-throughput Omics and Transposon Mutagenesis Approaches.</title>
        <authorList>
            <person name="Chen Y.H."/>
            <person name="Lin S.S."/>
            <person name="Shyu Y.T."/>
        </authorList>
    </citation>
    <scope>NUCLEOTIDE SEQUENCE [LARGE SCALE GENOMIC DNA]</scope>
    <source>
        <strain evidence="1 2">NTU-111</strain>
    </source>
</reference>
<dbReference type="EMBL" id="CP021435">
    <property type="protein sequence ID" value="ATJ82957.1"/>
    <property type="molecule type" value="Genomic_DNA"/>
</dbReference>
<dbReference type="Proteomes" id="UP000219993">
    <property type="component" value="Chromosome"/>
</dbReference>
<accession>A0A291P7V3</accession>
<keyword evidence="2" id="KW-1185">Reference proteome</keyword>
<gene>
    <name evidence="1" type="ORF">BEI_1970</name>
</gene>
<evidence type="ECO:0000313" key="2">
    <source>
        <dbReference type="Proteomes" id="UP000219993"/>
    </source>
</evidence>
<name>A0A291P7V3_9GAMM</name>
<dbReference type="KEGG" id="hbe:BEI_1970"/>
<organism evidence="1 2">
    <name type="scientific">Halomonas beimenensis</name>
    <dbReference type="NCBI Taxonomy" id="475662"/>
    <lineage>
        <taxon>Bacteria</taxon>
        <taxon>Pseudomonadati</taxon>
        <taxon>Pseudomonadota</taxon>
        <taxon>Gammaproteobacteria</taxon>
        <taxon>Oceanospirillales</taxon>
        <taxon>Halomonadaceae</taxon>
        <taxon>Halomonas</taxon>
    </lineage>
</organism>
<evidence type="ECO:0000313" key="1">
    <source>
        <dbReference type="EMBL" id="ATJ82957.1"/>
    </source>
</evidence>
<sequence length="45" mass="4989">MAHIGIDIGKKKLDCLVSLQWGVISYHPHGLGETRIYPDGFEPVP</sequence>
<dbReference type="AlphaFoldDB" id="A0A291P7V3"/>
<proteinExistence type="predicted"/>